<dbReference type="STRING" id="1123272.SAMN02745824_3469"/>
<dbReference type="InterPro" id="IPR029045">
    <property type="entry name" value="ClpP/crotonase-like_dom_sf"/>
</dbReference>
<dbReference type="Gene3D" id="3.90.226.10">
    <property type="entry name" value="2-enoyl-CoA Hydratase, Chain A, domain 1"/>
    <property type="match status" value="1"/>
</dbReference>
<gene>
    <name evidence="1" type="ORF">SAMN02745824_3469</name>
</gene>
<dbReference type="PANTHER" id="PTHR11941">
    <property type="entry name" value="ENOYL-COA HYDRATASE-RELATED"/>
    <property type="match status" value="1"/>
</dbReference>
<proteinExistence type="predicted"/>
<sequence>MTYFTTEDRDGTIIITLTNGERNTLNPELLEEGAALLEGLAQNPPKQGVVLTGAGEHFTCGMDTKVAAALDEAGQKRAVAGINAFCAGLHRLPCVLVAAVNGNSIGAGGIMMLCADWVYAATGNYKIGLPEAKAGLPFPPVPQVVLDYGLEPSWRRRLALSSMLLAPNEAIGAGMVEATVMADDLIDMSVTKAQEMSAQPGFKACKRQFRARANAEIDAISGD</sequence>
<dbReference type="EMBL" id="FSQW01000002">
    <property type="protein sequence ID" value="SIO23482.1"/>
    <property type="molecule type" value="Genomic_DNA"/>
</dbReference>
<dbReference type="RefSeq" id="WP_074206324.1">
    <property type="nucleotide sequence ID" value="NZ_FSQW01000002.1"/>
</dbReference>
<dbReference type="Proteomes" id="UP000185192">
    <property type="component" value="Unassembled WGS sequence"/>
</dbReference>
<accession>A0A1N6HUK9</accession>
<reference evidence="2" key="1">
    <citation type="submission" date="2016-11" db="EMBL/GenBank/DDBJ databases">
        <authorList>
            <person name="Varghese N."/>
            <person name="Submissions S."/>
        </authorList>
    </citation>
    <scope>NUCLEOTIDE SEQUENCE [LARGE SCALE GENOMIC DNA]</scope>
    <source>
        <strain evidence="2">DSM 22363</strain>
    </source>
</reference>
<evidence type="ECO:0000313" key="1">
    <source>
        <dbReference type="EMBL" id="SIO23482.1"/>
    </source>
</evidence>
<organism evidence="1 2">
    <name type="scientific">Parasphingorhabdus marina DSM 22363</name>
    <dbReference type="NCBI Taxonomy" id="1123272"/>
    <lineage>
        <taxon>Bacteria</taxon>
        <taxon>Pseudomonadati</taxon>
        <taxon>Pseudomonadota</taxon>
        <taxon>Alphaproteobacteria</taxon>
        <taxon>Sphingomonadales</taxon>
        <taxon>Sphingomonadaceae</taxon>
        <taxon>Parasphingorhabdus</taxon>
    </lineage>
</organism>
<dbReference type="CDD" id="cd06558">
    <property type="entry name" value="crotonase-like"/>
    <property type="match status" value="1"/>
</dbReference>
<dbReference type="GO" id="GO:0006635">
    <property type="term" value="P:fatty acid beta-oxidation"/>
    <property type="evidence" value="ECO:0007669"/>
    <property type="project" value="TreeGrafter"/>
</dbReference>
<dbReference type="GO" id="GO:0003824">
    <property type="term" value="F:catalytic activity"/>
    <property type="evidence" value="ECO:0007669"/>
    <property type="project" value="UniProtKB-ARBA"/>
</dbReference>
<dbReference type="SUPFAM" id="SSF52096">
    <property type="entry name" value="ClpP/crotonase"/>
    <property type="match status" value="1"/>
</dbReference>
<dbReference type="PANTHER" id="PTHR11941:SF54">
    <property type="entry name" value="ENOYL-COA HYDRATASE, MITOCHONDRIAL"/>
    <property type="match status" value="1"/>
</dbReference>
<dbReference type="AlphaFoldDB" id="A0A1N6HUK9"/>
<evidence type="ECO:0000313" key="2">
    <source>
        <dbReference type="Proteomes" id="UP000185192"/>
    </source>
</evidence>
<dbReference type="InterPro" id="IPR001753">
    <property type="entry name" value="Enoyl-CoA_hydra/iso"/>
</dbReference>
<keyword evidence="2" id="KW-1185">Reference proteome</keyword>
<protein>
    <submittedName>
        <fullName evidence="1">Enoyl-CoA hydratase/carnithine racemase</fullName>
    </submittedName>
</protein>
<dbReference type="Pfam" id="PF00378">
    <property type="entry name" value="ECH_1"/>
    <property type="match status" value="1"/>
</dbReference>
<dbReference type="OrthoDB" id="5365311at2"/>
<name>A0A1N6HUK9_9SPHN</name>